<protein>
    <submittedName>
        <fullName evidence="1">Uncharacterized protein</fullName>
    </submittedName>
</protein>
<dbReference type="EMBL" id="GBRH01160838">
    <property type="protein sequence ID" value="JAE37058.1"/>
    <property type="molecule type" value="Transcribed_RNA"/>
</dbReference>
<reference evidence="1" key="1">
    <citation type="submission" date="2014-09" db="EMBL/GenBank/DDBJ databases">
        <authorList>
            <person name="Magalhaes I.L.F."/>
            <person name="Oliveira U."/>
            <person name="Santos F.R."/>
            <person name="Vidigal T.H.D.A."/>
            <person name="Brescovit A.D."/>
            <person name="Santos A.J."/>
        </authorList>
    </citation>
    <scope>NUCLEOTIDE SEQUENCE</scope>
    <source>
        <tissue evidence="1">Shoot tissue taken approximately 20 cm above the soil surface</tissue>
    </source>
</reference>
<name>A0A0A9HVX2_ARUDO</name>
<organism evidence="1">
    <name type="scientific">Arundo donax</name>
    <name type="common">Giant reed</name>
    <name type="synonym">Donax arundinaceus</name>
    <dbReference type="NCBI Taxonomy" id="35708"/>
    <lineage>
        <taxon>Eukaryota</taxon>
        <taxon>Viridiplantae</taxon>
        <taxon>Streptophyta</taxon>
        <taxon>Embryophyta</taxon>
        <taxon>Tracheophyta</taxon>
        <taxon>Spermatophyta</taxon>
        <taxon>Magnoliopsida</taxon>
        <taxon>Liliopsida</taxon>
        <taxon>Poales</taxon>
        <taxon>Poaceae</taxon>
        <taxon>PACMAD clade</taxon>
        <taxon>Arundinoideae</taxon>
        <taxon>Arundineae</taxon>
        <taxon>Arundo</taxon>
    </lineage>
</organism>
<reference evidence="1" key="2">
    <citation type="journal article" date="2015" name="Data Brief">
        <title>Shoot transcriptome of the giant reed, Arundo donax.</title>
        <authorList>
            <person name="Barrero R.A."/>
            <person name="Guerrero F.D."/>
            <person name="Moolhuijzen P."/>
            <person name="Goolsby J.A."/>
            <person name="Tidwell J."/>
            <person name="Bellgard S.E."/>
            <person name="Bellgard M.I."/>
        </authorList>
    </citation>
    <scope>NUCLEOTIDE SEQUENCE</scope>
    <source>
        <tissue evidence="1">Shoot tissue taken approximately 20 cm above the soil surface</tissue>
    </source>
</reference>
<evidence type="ECO:0000313" key="1">
    <source>
        <dbReference type="EMBL" id="JAE37058.1"/>
    </source>
</evidence>
<accession>A0A0A9HVX2</accession>
<proteinExistence type="predicted"/>
<dbReference type="AlphaFoldDB" id="A0A0A9HVX2"/>
<sequence length="34" mass="4188">MRSHLTIDSCNLRQTMLLSPTDHESTWWRPRYRV</sequence>